<proteinExistence type="predicted"/>
<evidence type="ECO:0000256" key="1">
    <source>
        <dbReference type="SAM" id="MobiDB-lite"/>
    </source>
</evidence>
<dbReference type="EMBL" id="UXSR01005193">
    <property type="protein sequence ID" value="VDD79397.1"/>
    <property type="molecule type" value="Genomic_DNA"/>
</dbReference>
<sequence length="83" mass="9487">MRPLHAWSTPTSVPSRPIPSPRSSSPGHQIVAIARERVKTPHHISIINRGINKRDGRTHADMRSREGVYHQRRACLQNHRATR</sequence>
<accession>A0A0R3UEH0</accession>
<evidence type="ECO:0000313" key="2">
    <source>
        <dbReference type="EMBL" id="VDD79397.1"/>
    </source>
</evidence>
<gene>
    <name evidence="2" type="ORF">MCOS_LOCUS5400</name>
</gene>
<protein>
    <submittedName>
        <fullName evidence="2">Uncharacterized protein</fullName>
    </submittedName>
</protein>
<keyword evidence="3" id="KW-1185">Reference proteome</keyword>
<feature type="compositionally biased region" description="Low complexity" evidence="1">
    <location>
        <begin position="8"/>
        <end position="26"/>
    </location>
</feature>
<reference evidence="2 3" key="1">
    <citation type="submission" date="2018-10" db="EMBL/GenBank/DDBJ databases">
        <authorList>
            <consortium name="Pathogen Informatics"/>
        </authorList>
    </citation>
    <scope>NUCLEOTIDE SEQUENCE [LARGE SCALE GENOMIC DNA]</scope>
</reference>
<organism evidence="2 3">
    <name type="scientific">Mesocestoides corti</name>
    <name type="common">Flatworm</name>
    <dbReference type="NCBI Taxonomy" id="53468"/>
    <lineage>
        <taxon>Eukaryota</taxon>
        <taxon>Metazoa</taxon>
        <taxon>Spiralia</taxon>
        <taxon>Lophotrochozoa</taxon>
        <taxon>Platyhelminthes</taxon>
        <taxon>Cestoda</taxon>
        <taxon>Eucestoda</taxon>
        <taxon>Cyclophyllidea</taxon>
        <taxon>Mesocestoididae</taxon>
        <taxon>Mesocestoides</taxon>
    </lineage>
</organism>
<feature type="region of interest" description="Disordered" evidence="1">
    <location>
        <begin position="1"/>
        <end position="27"/>
    </location>
</feature>
<evidence type="ECO:0000313" key="3">
    <source>
        <dbReference type="Proteomes" id="UP000267029"/>
    </source>
</evidence>
<dbReference type="AlphaFoldDB" id="A0A0R3UEH0"/>
<dbReference type="Proteomes" id="UP000267029">
    <property type="component" value="Unassembled WGS sequence"/>
</dbReference>
<name>A0A0R3UEH0_MESCO</name>